<proteinExistence type="predicted"/>
<dbReference type="Proteomes" id="UP000549250">
    <property type="component" value="Unassembled WGS sequence"/>
</dbReference>
<sequence>MLSHDITSQAMLIHHHEKTGRVTITTHAVKEIDKGKGFTLGAGRAFSTHDKQALVELLLNEEPALEFLPNNLLARGRGCLAWYRPAQLAQLPFPKEIITTPLPGLIFVAMDGKPLRCFAYAQTARPGPDTPLCYVPLGNVYQDGSFCTGNVELPTEILNEHIPVWERFVLESTNTHEGSIQPVQGCENFAAMLVFYRDLAHAGESTFPVERLVPVLHQGAAVTLQSILRKHH</sequence>
<dbReference type="EMBL" id="JACHXI010000031">
    <property type="protein sequence ID" value="MBB3105268.1"/>
    <property type="molecule type" value="Genomic_DNA"/>
</dbReference>
<name>A0A839T856_AZOMA</name>
<protein>
    <submittedName>
        <fullName evidence="1">PRTRC genetic system protein B</fullName>
    </submittedName>
</protein>
<comment type="caution">
    <text evidence="1">The sequence shown here is derived from an EMBL/GenBank/DDBJ whole genome shotgun (WGS) entry which is preliminary data.</text>
</comment>
<organism evidence="1 2">
    <name type="scientific">Azomonas macrocytogenes</name>
    <name type="common">Azotobacter macrocytogenes</name>
    <dbReference type="NCBI Taxonomy" id="69962"/>
    <lineage>
        <taxon>Bacteria</taxon>
        <taxon>Pseudomonadati</taxon>
        <taxon>Pseudomonadota</taxon>
        <taxon>Gammaproteobacteria</taxon>
        <taxon>Pseudomonadales</taxon>
        <taxon>Pseudomonadaceae</taxon>
        <taxon>Azomonas</taxon>
    </lineage>
</organism>
<evidence type="ECO:0000313" key="1">
    <source>
        <dbReference type="EMBL" id="MBB3105268.1"/>
    </source>
</evidence>
<dbReference type="RefSeq" id="WP_183168127.1">
    <property type="nucleotide sequence ID" value="NZ_JACHXI010000031.1"/>
</dbReference>
<keyword evidence="2" id="KW-1185">Reference proteome</keyword>
<dbReference type="AlphaFoldDB" id="A0A839T856"/>
<dbReference type="Pfam" id="PF14460">
    <property type="entry name" value="Prok-E2_D"/>
    <property type="match status" value="1"/>
</dbReference>
<dbReference type="InterPro" id="IPR022280">
    <property type="entry name" value="PRTRC_protein-B"/>
</dbReference>
<reference evidence="1 2" key="1">
    <citation type="submission" date="2020-08" db="EMBL/GenBank/DDBJ databases">
        <title>Genomic Encyclopedia of Type Strains, Phase III (KMG-III): the genomes of soil and plant-associated and newly described type strains.</title>
        <authorList>
            <person name="Whitman W."/>
        </authorList>
    </citation>
    <scope>NUCLEOTIDE SEQUENCE [LARGE SCALE GENOMIC DNA]</scope>
    <source>
        <strain evidence="1 2">CECT 4462</strain>
    </source>
</reference>
<accession>A0A839T856</accession>
<gene>
    <name evidence="1" type="ORF">FHR87_003704</name>
</gene>
<dbReference type="InterPro" id="IPR032787">
    <property type="entry name" value="Prok-E2_D"/>
</dbReference>
<evidence type="ECO:0000313" key="2">
    <source>
        <dbReference type="Proteomes" id="UP000549250"/>
    </source>
</evidence>
<dbReference type="NCBIfam" id="TIGR03737">
    <property type="entry name" value="PRTRC_B"/>
    <property type="match status" value="1"/>
</dbReference>